<dbReference type="OrthoDB" id="5906806at2759"/>
<keyword evidence="2" id="KW-1185">Reference proteome</keyword>
<accession>A0A8T0A0N2</accession>
<dbReference type="EMBL" id="JABEBT010000004">
    <property type="protein sequence ID" value="KAF7639591.1"/>
    <property type="molecule type" value="Genomic_DNA"/>
</dbReference>
<evidence type="ECO:0000313" key="1">
    <source>
        <dbReference type="EMBL" id="KAF7639591.1"/>
    </source>
</evidence>
<organism evidence="1 2">
    <name type="scientific">Meloidogyne graminicola</name>
    <dbReference type="NCBI Taxonomy" id="189291"/>
    <lineage>
        <taxon>Eukaryota</taxon>
        <taxon>Metazoa</taxon>
        <taxon>Ecdysozoa</taxon>
        <taxon>Nematoda</taxon>
        <taxon>Chromadorea</taxon>
        <taxon>Rhabditida</taxon>
        <taxon>Tylenchina</taxon>
        <taxon>Tylenchomorpha</taxon>
        <taxon>Tylenchoidea</taxon>
        <taxon>Meloidogynidae</taxon>
        <taxon>Meloidogyninae</taxon>
        <taxon>Meloidogyne</taxon>
    </lineage>
</organism>
<proteinExistence type="predicted"/>
<comment type="caution">
    <text evidence="1">The sequence shown here is derived from an EMBL/GenBank/DDBJ whole genome shotgun (WGS) entry which is preliminary data.</text>
</comment>
<sequence>MFIIRYWLDKLFNCTFENSEFDNIIINSELIQLLFENENNKNLIKFRTNNTKIRYFIRNFENQAMKLIKENVLIFNEFTFQYNLNVNIEQYNNIILNILKEGDKFPSFNLFGTKPSIIELIINYLKTSTNYSNFVSKIEIIVHDYSDHFWTFDKLINMADKTTKCIYLGKYLYYSKLKIININNPKIIYLLYYMFNENYYSHIKFIFKRK</sequence>
<gene>
    <name evidence="1" type="ORF">Mgra_00000918</name>
</gene>
<evidence type="ECO:0000313" key="2">
    <source>
        <dbReference type="Proteomes" id="UP000605970"/>
    </source>
</evidence>
<name>A0A8T0A0N2_9BILA</name>
<reference evidence="1" key="1">
    <citation type="journal article" date="2020" name="Ecol. Evol.">
        <title>Genome structure and content of the rice root-knot nematode (Meloidogyne graminicola).</title>
        <authorList>
            <person name="Phan N.T."/>
            <person name="Danchin E.G.J."/>
            <person name="Klopp C."/>
            <person name="Perfus-Barbeoch L."/>
            <person name="Kozlowski D.K."/>
            <person name="Koutsovoulos G.D."/>
            <person name="Lopez-Roques C."/>
            <person name="Bouchez O."/>
            <person name="Zahm M."/>
            <person name="Besnard G."/>
            <person name="Bellafiore S."/>
        </authorList>
    </citation>
    <scope>NUCLEOTIDE SEQUENCE</scope>
    <source>
        <strain evidence="1">VN-18</strain>
    </source>
</reference>
<dbReference type="Proteomes" id="UP000605970">
    <property type="component" value="Unassembled WGS sequence"/>
</dbReference>
<dbReference type="AlphaFoldDB" id="A0A8T0A0N2"/>
<protein>
    <submittedName>
        <fullName evidence="1">Uncharacterized protein</fullName>
    </submittedName>
</protein>